<keyword evidence="2" id="KW-1185">Reference proteome</keyword>
<proteinExistence type="predicted"/>
<name>A0A0B2VP82_TOXCA</name>
<organism evidence="1 2">
    <name type="scientific">Toxocara canis</name>
    <name type="common">Canine roundworm</name>
    <dbReference type="NCBI Taxonomy" id="6265"/>
    <lineage>
        <taxon>Eukaryota</taxon>
        <taxon>Metazoa</taxon>
        <taxon>Ecdysozoa</taxon>
        <taxon>Nematoda</taxon>
        <taxon>Chromadorea</taxon>
        <taxon>Rhabditida</taxon>
        <taxon>Spirurina</taxon>
        <taxon>Ascaridomorpha</taxon>
        <taxon>Ascaridoidea</taxon>
        <taxon>Toxocaridae</taxon>
        <taxon>Toxocara</taxon>
    </lineage>
</organism>
<protein>
    <submittedName>
        <fullName evidence="1">Uncharacterized protein</fullName>
    </submittedName>
</protein>
<comment type="caution">
    <text evidence="1">The sequence shown here is derived from an EMBL/GenBank/DDBJ whole genome shotgun (WGS) entry which is preliminary data.</text>
</comment>
<evidence type="ECO:0000313" key="2">
    <source>
        <dbReference type="Proteomes" id="UP000031036"/>
    </source>
</evidence>
<dbReference type="Proteomes" id="UP000031036">
    <property type="component" value="Unassembled WGS sequence"/>
</dbReference>
<sequence>MVGGPEGPFAARRHTVWYVPAKSLGIARVGLLKCEYSSWSGSSSVSIAPGRASQVCLLPRLDFSSVSVAPDRTHQFLPRQGGCGRYVELGSGRCLECGNNTVRTLIGPSKYFTFETTKD</sequence>
<dbReference type="AlphaFoldDB" id="A0A0B2VP82"/>
<evidence type="ECO:0000313" key="1">
    <source>
        <dbReference type="EMBL" id="KHN82840.1"/>
    </source>
</evidence>
<dbReference type="EMBL" id="JPKZ01001293">
    <property type="protein sequence ID" value="KHN82840.1"/>
    <property type="molecule type" value="Genomic_DNA"/>
</dbReference>
<reference evidence="1 2" key="1">
    <citation type="submission" date="2014-11" db="EMBL/GenBank/DDBJ databases">
        <title>Genetic blueprint of the zoonotic pathogen Toxocara canis.</title>
        <authorList>
            <person name="Zhu X.-Q."/>
            <person name="Korhonen P.K."/>
            <person name="Cai H."/>
            <person name="Young N.D."/>
            <person name="Nejsum P."/>
            <person name="von Samson-Himmelstjerna G."/>
            <person name="Boag P.R."/>
            <person name="Tan P."/>
            <person name="Li Q."/>
            <person name="Min J."/>
            <person name="Yang Y."/>
            <person name="Wang X."/>
            <person name="Fang X."/>
            <person name="Hall R.S."/>
            <person name="Hofmann A."/>
            <person name="Sternberg P.W."/>
            <person name="Jex A.R."/>
            <person name="Gasser R.B."/>
        </authorList>
    </citation>
    <scope>NUCLEOTIDE SEQUENCE [LARGE SCALE GENOMIC DNA]</scope>
    <source>
        <strain evidence="1">PN_DK_2014</strain>
    </source>
</reference>
<accession>A0A0B2VP82</accession>
<gene>
    <name evidence="1" type="ORF">Tcan_10090</name>
</gene>